<protein>
    <submittedName>
        <fullName evidence="1">Uncharacterized protein</fullName>
    </submittedName>
</protein>
<gene>
    <name evidence="1" type="ORF">GMBLW1_33070</name>
</gene>
<organism evidence="1">
    <name type="scientific">Tuwongella immobilis</name>
    <dbReference type="NCBI Taxonomy" id="692036"/>
    <lineage>
        <taxon>Bacteria</taxon>
        <taxon>Pseudomonadati</taxon>
        <taxon>Planctomycetota</taxon>
        <taxon>Planctomycetia</taxon>
        <taxon>Gemmatales</taxon>
        <taxon>Gemmataceae</taxon>
        <taxon>Tuwongella</taxon>
    </lineage>
</organism>
<reference evidence="1" key="1">
    <citation type="submission" date="2019-04" db="EMBL/GenBank/DDBJ databases">
        <authorList>
            <consortium name="Science for Life Laboratories"/>
        </authorList>
    </citation>
    <scope>NUCLEOTIDE SEQUENCE</scope>
    <source>
        <strain evidence="1">MBLW1</strain>
    </source>
</reference>
<dbReference type="InParanoid" id="A0A6C2YHN8"/>
<name>A0A6C2YHN8_9BACT</name>
<dbReference type="EMBL" id="LR586016">
    <property type="protein sequence ID" value="VIP00653.1"/>
    <property type="molecule type" value="Genomic_DNA"/>
</dbReference>
<dbReference type="AlphaFoldDB" id="A0A6C2YHN8"/>
<accession>A0A6C2YHN8</accession>
<evidence type="ECO:0000313" key="2">
    <source>
        <dbReference type="Proteomes" id="UP000464378"/>
    </source>
</evidence>
<sequence length="273" mass="31285">MTMNWYLFPNSGCHRLRRHTTVDLPVNSQATTRLLQSPEPLVTAHPQWRFLTLQSLDEACNPTVDIDTDSPDFLAMAWSHAADCFARRHALYRWPHRPMREFCSWLLHQALTAPQSLEAALDESPIGWANRIPAKFTELVPESLAECLLQLAQLRIIVWPPNHPNPMQLNVLHHGWIPAQHLPESLVPQFLAVPERWNSLHAAWHRPLQNRHPVRLVIDLNQVPPEHRAALPRAMIAPPRTNSTAWLPPEQHLADDTIEQLVAERLTPSESRS</sequence>
<dbReference type="KEGG" id="tim:GMBLW1_33070"/>
<keyword evidence="2" id="KW-1185">Reference proteome</keyword>
<evidence type="ECO:0000313" key="1">
    <source>
        <dbReference type="EMBL" id="VIP00653.1"/>
    </source>
</evidence>
<dbReference type="EMBL" id="LR593887">
    <property type="protein sequence ID" value="VTR96724.1"/>
    <property type="molecule type" value="Genomic_DNA"/>
</dbReference>
<proteinExistence type="predicted"/>
<dbReference type="RefSeq" id="WP_162655854.1">
    <property type="nucleotide sequence ID" value="NZ_LR593887.1"/>
</dbReference>
<dbReference type="Proteomes" id="UP000464378">
    <property type="component" value="Chromosome"/>
</dbReference>